<dbReference type="PROSITE" id="PS00301">
    <property type="entry name" value="G_TR_1"/>
    <property type="match status" value="1"/>
</dbReference>
<protein>
    <submittedName>
        <fullName evidence="6">TetM/TetW/TetO/TetS family tetracycline resistance ribosomal protection protein</fullName>
    </submittedName>
</protein>
<dbReference type="InterPro" id="IPR010298">
    <property type="entry name" value="YacP-like"/>
</dbReference>
<evidence type="ECO:0000256" key="3">
    <source>
        <dbReference type="ARBA" id="ARBA00023134"/>
    </source>
</evidence>
<sequence>MDGPAREKNETSPLCMGLLAHVDAGKTTLSEAILYRTGAIRKLGRVDHGTSFLDNGTVERERGITVFSKEARFLTGTREVTLLDTPGHADFSAEAERTLSVLDLAILIVSGPDGVQSHTRTIWKLLDAYGIPVFVFVNKMDREGSDGNRVLAELKKDFGPGFVAFEKEGPADTEDLACCTEEMMEDYLETGQISESGIIAAIEKRKAFPVFFGSALRDQGVEELLKAIETYGPRPSYGDVFSARVYKISRDKRGVRQTHIKITGGSLKSKDIIRGNGWEEKADEIRLYSGGSYVPAGEVRSGQVCAVTGLSHTYAGQGLGAETGTAVPLIEPAVTYRMILPQGTDPAQAMERFSQLGEEDPALHIRWDERAGEIKVSAMGTLELEILKRMAKDRFDLDIEFDRGTVIYKETIASPVTGIGHFEPLRHYAEVHLLLEPLERGAGLVFCSAVSEDELDGNWQRLIMTHLAEKEHLGVLTGSPVTDMKITLTAGRGHLKHTEGGDFRQATYRAVRQGLKKAESILLEPMYDFTIEVPAINSGRLLADLHRMGACTGLPQTSQDGSASTVEGTGPVALLQDYPVQLSAYTGGRGKISLTFSGYGPCADQERIVKEKAYDSERDLDNPTGSVFCEKGGAIYVSWDKVDGSAHIKPETLSAGHAASVDRDISRPEGSHATDEELNAIFLRTYGKSKRDEAIRRSQKSRGSRPSRPAESPLPPLRDKDRKKDQLLLIDGYNVIFAWEELKELAAANLDSAREAFLEIMENYSSYKNIRTIAVFDSYKVSGGTGSTVRYGMLSAIFTREAETADKFIEKAVYELRGKYQVRVVTSDRMVQMAALGDGALRTSSAEFYTEVTSVSEEIRQKLKSAAGFRNRPFEGKLDV</sequence>
<dbReference type="PANTHER" id="PTHR43261">
    <property type="entry name" value="TRANSLATION ELONGATION FACTOR G-RELATED"/>
    <property type="match status" value="1"/>
</dbReference>
<dbReference type="NCBIfam" id="TIGR00231">
    <property type="entry name" value="small_GTP"/>
    <property type="match status" value="1"/>
</dbReference>
<dbReference type="Gene3D" id="3.40.50.300">
    <property type="entry name" value="P-loop containing nucleotide triphosphate hydrolases"/>
    <property type="match status" value="1"/>
</dbReference>
<dbReference type="PRINTS" id="PR00315">
    <property type="entry name" value="ELONGATNFCT"/>
</dbReference>
<name>A0A9D1L7B6_9FIRM</name>
<feature type="domain" description="Tr-type G" evidence="5">
    <location>
        <begin position="11"/>
        <end position="236"/>
    </location>
</feature>
<dbReference type="InterPro" id="IPR000795">
    <property type="entry name" value="T_Tr_GTP-bd_dom"/>
</dbReference>
<proteinExistence type="predicted"/>
<dbReference type="Gene3D" id="2.40.30.10">
    <property type="entry name" value="Translation factors"/>
    <property type="match status" value="1"/>
</dbReference>
<dbReference type="GO" id="GO:0005525">
    <property type="term" value="F:GTP binding"/>
    <property type="evidence" value="ECO:0007669"/>
    <property type="project" value="UniProtKB-KW"/>
</dbReference>
<evidence type="ECO:0000259" key="5">
    <source>
        <dbReference type="PROSITE" id="PS51722"/>
    </source>
</evidence>
<feature type="region of interest" description="Disordered" evidence="4">
    <location>
        <begin position="690"/>
        <end position="719"/>
    </location>
</feature>
<dbReference type="GO" id="GO:0032790">
    <property type="term" value="P:ribosome disassembly"/>
    <property type="evidence" value="ECO:0007669"/>
    <property type="project" value="TreeGrafter"/>
</dbReference>
<dbReference type="CDD" id="cd10912">
    <property type="entry name" value="PIN_YacP-like"/>
    <property type="match status" value="1"/>
</dbReference>
<comment type="caution">
    <text evidence="6">The sequence shown here is derived from an EMBL/GenBank/DDBJ whole genome shotgun (WGS) entry which is preliminary data.</text>
</comment>
<evidence type="ECO:0000256" key="2">
    <source>
        <dbReference type="ARBA" id="ARBA00022917"/>
    </source>
</evidence>
<dbReference type="InterPro" id="IPR027417">
    <property type="entry name" value="P-loop_NTPase"/>
</dbReference>
<keyword evidence="3" id="KW-0342">GTP-binding</keyword>
<dbReference type="SUPFAM" id="SSF50447">
    <property type="entry name" value="Translation proteins"/>
    <property type="match status" value="1"/>
</dbReference>
<gene>
    <name evidence="6" type="ORF">IAD16_00475</name>
</gene>
<dbReference type="Pfam" id="PF14492">
    <property type="entry name" value="EFG_III"/>
    <property type="match status" value="1"/>
</dbReference>
<dbReference type="InterPro" id="IPR031157">
    <property type="entry name" value="G_TR_CS"/>
</dbReference>
<dbReference type="InterPro" id="IPR005517">
    <property type="entry name" value="Transl_elong_EFG/EF2_IV"/>
</dbReference>
<dbReference type="InterPro" id="IPR035647">
    <property type="entry name" value="EFG_III/V"/>
</dbReference>
<accession>A0A9D1L7B6</accession>
<dbReference type="EMBL" id="DVMO01000006">
    <property type="protein sequence ID" value="HIU26840.1"/>
    <property type="molecule type" value="Genomic_DNA"/>
</dbReference>
<dbReference type="Gene3D" id="3.30.230.10">
    <property type="match status" value="1"/>
</dbReference>
<dbReference type="SUPFAM" id="SSF52540">
    <property type="entry name" value="P-loop containing nucleoside triphosphate hydrolases"/>
    <property type="match status" value="1"/>
</dbReference>
<organism evidence="6 7">
    <name type="scientific">Candidatus Fimisoma avicola</name>
    <dbReference type="NCBI Taxonomy" id="2840826"/>
    <lineage>
        <taxon>Bacteria</taxon>
        <taxon>Bacillati</taxon>
        <taxon>Bacillota</taxon>
        <taxon>Clostridia</taxon>
        <taxon>Eubacteriales</taxon>
        <taxon>Candidatus Fimisoma</taxon>
    </lineage>
</organism>
<evidence type="ECO:0000313" key="7">
    <source>
        <dbReference type="Proteomes" id="UP000824091"/>
    </source>
</evidence>
<reference evidence="6" key="1">
    <citation type="submission" date="2020-10" db="EMBL/GenBank/DDBJ databases">
        <authorList>
            <person name="Gilroy R."/>
        </authorList>
    </citation>
    <scope>NUCLEOTIDE SEQUENCE</scope>
    <source>
        <strain evidence="6">11300</strain>
    </source>
</reference>
<dbReference type="Proteomes" id="UP000824091">
    <property type="component" value="Unassembled WGS sequence"/>
</dbReference>
<evidence type="ECO:0000313" key="6">
    <source>
        <dbReference type="EMBL" id="HIU26840.1"/>
    </source>
</evidence>
<evidence type="ECO:0000256" key="1">
    <source>
        <dbReference type="ARBA" id="ARBA00022741"/>
    </source>
</evidence>
<dbReference type="InterPro" id="IPR009000">
    <property type="entry name" value="Transl_B-barrel_sf"/>
</dbReference>
<evidence type="ECO:0000256" key="4">
    <source>
        <dbReference type="SAM" id="MobiDB-lite"/>
    </source>
</evidence>
<dbReference type="Pfam" id="PF05991">
    <property type="entry name" value="NYN_YacP"/>
    <property type="match status" value="1"/>
</dbReference>
<dbReference type="Pfam" id="PF03764">
    <property type="entry name" value="EFG_IV"/>
    <property type="match status" value="1"/>
</dbReference>
<dbReference type="InterPro" id="IPR005225">
    <property type="entry name" value="Small_GTP-bd"/>
</dbReference>
<dbReference type="Gene3D" id="3.30.70.870">
    <property type="entry name" value="Elongation Factor G (Translational Gtpase), domain 3"/>
    <property type="match status" value="1"/>
</dbReference>
<dbReference type="GO" id="GO:0003924">
    <property type="term" value="F:GTPase activity"/>
    <property type="evidence" value="ECO:0007669"/>
    <property type="project" value="InterPro"/>
</dbReference>
<dbReference type="AlphaFoldDB" id="A0A9D1L7B6"/>
<dbReference type="GO" id="GO:0006412">
    <property type="term" value="P:translation"/>
    <property type="evidence" value="ECO:0007669"/>
    <property type="project" value="UniProtKB-KW"/>
</dbReference>
<dbReference type="Gene3D" id="3.30.70.240">
    <property type="match status" value="1"/>
</dbReference>
<dbReference type="Pfam" id="PF00679">
    <property type="entry name" value="EFG_C"/>
    <property type="match status" value="1"/>
</dbReference>
<dbReference type="SMART" id="SM00889">
    <property type="entry name" value="EFG_IV"/>
    <property type="match status" value="1"/>
</dbReference>
<dbReference type="InterPro" id="IPR020568">
    <property type="entry name" value="Ribosomal_Su5_D2-typ_SF"/>
</dbReference>
<dbReference type="PANTHER" id="PTHR43261:SF1">
    <property type="entry name" value="RIBOSOME-RELEASING FACTOR 2, MITOCHONDRIAL"/>
    <property type="match status" value="1"/>
</dbReference>
<dbReference type="InterPro" id="IPR000640">
    <property type="entry name" value="EFG_V-like"/>
</dbReference>
<keyword evidence="2" id="KW-0648">Protein biosynthesis</keyword>
<reference evidence="6" key="2">
    <citation type="journal article" date="2021" name="PeerJ">
        <title>Extensive microbial diversity within the chicken gut microbiome revealed by metagenomics and culture.</title>
        <authorList>
            <person name="Gilroy R."/>
            <person name="Ravi A."/>
            <person name="Getino M."/>
            <person name="Pursley I."/>
            <person name="Horton D.L."/>
            <person name="Alikhan N.F."/>
            <person name="Baker D."/>
            <person name="Gharbi K."/>
            <person name="Hall N."/>
            <person name="Watson M."/>
            <person name="Adriaenssens E.M."/>
            <person name="Foster-Nyarko E."/>
            <person name="Jarju S."/>
            <person name="Secka A."/>
            <person name="Antonio M."/>
            <person name="Oren A."/>
            <person name="Chaudhuri R.R."/>
            <person name="La Ragione R."/>
            <person name="Hildebrand F."/>
            <person name="Pallen M.J."/>
        </authorList>
    </citation>
    <scope>NUCLEOTIDE SEQUENCE</scope>
    <source>
        <strain evidence="6">11300</strain>
    </source>
</reference>
<dbReference type="InterPro" id="IPR014721">
    <property type="entry name" value="Ribsml_uS5_D2-typ_fold_subgr"/>
</dbReference>
<keyword evidence="1" id="KW-0547">Nucleotide-binding</keyword>
<dbReference type="InterPro" id="IPR041095">
    <property type="entry name" value="EFG_II"/>
</dbReference>
<dbReference type="SUPFAM" id="SSF54980">
    <property type="entry name" value="EF-G C-terminal domain-like"/>
    <property type="match status" value="2"/>
</dbReference>
<dbReference type="SUPFAM" id="SSF54211">
    <property type="entry name" value="Ribosomal protein S5 domain 2-like"/>
    <property type="match status" value="1"/>
</dbReference>
<dbReference type="PROSITE" id="PS51722">
    <property type="entry name" value="G_TR_2"/>
    <property type="match status" value="1"/>
</dbReference>
<dbReference type="Pfam" id="PF00009">
    <property type="entry name" value="GTP_EFTU"/>
    <property type="match status" value="1"/>
</dbReference>